<evidence type="ECO:0000256" key="2">
    <source>
        <dbReference type="ARBA" id="ARBA00022723"/>
    </source>
</evidence>
<dbReference type="GO" id="GO:0006351">
    <property type="term" value="P:DNA-templated transcription"/>
    <property type="evidence" value="ECO:0007669"/>
    <property type="project" value="InterPro"/>
</dbReference>
<dbReference type="PROSITE" id="PS50157">
    <property type="entry name" value="ZINC_FINGER_C2H2_2"/>
    <property type="match status" value="1"/>
</dbReference>
<protein>
    <recommendedName>
        <fullName evidence="9">C2H2-type domain-containing protein</fullName>
    </recommendedName>
</protein>
<feature type="region of interest" description="Disordered" evidence="8">
    <location>
        <begin position="372"/>
        <end position="432"/>
    </location>
</feature>
<accession>A0A2T6ZFJ1</accession>
<evidence type="ECO:0000256" key="4">
    <source>
        <dbReference type="ARBA" id="ARBA00022771"/>
    </source>
</evidence>
<keyword evidence="2" id="KW-0479">Metal-binding</keyword>
<dbReference type="InterPro" id="IPR051059">
    <property type="entry name" value="VerF-like"/>
</dbReference>
<dbReference type="InterPro" id="IPR036236">
    <property type="entry name" value="Znf_C2H2_sf"/>
</dbReference>
<dbReference type="OrthoDB" id="1405595at2759"/>
<proteinExistence type="predicted"/>
<dbReference type="PANTHER" id="PTHR40626:SF18">
    <property type="entry name" value="NICOTINATE CATABOLISM CLUSTER-SPECIFIC TRANSCRIPTION FACTOR"/>
    <property type="match status" value="1"/>
</dbReference>
<dbReference type="PANTHER" id="PTHR40626">
    <property type="entry name" value="MIP31509P"/>
    <property type="match status" value="1"/>
</dbReference>
<dbReference type="CDD" id="cd12148">
    <property type="entry name" value="fungal_TF_MHR"/>
    <property type="match status" value="1"/>
</dbReference>
<dbReference type="Proteomes" id="UP000244722">
    <property type="component" value="Unassembled WGS sequence"/>
</dbReference>
<dbReference type="PROSITE" id="PS00028">
    <property type="entry name" value="ZINC_FINGER_C2H2_1"/>
    <property type="match status" value="2"/>
</dbReference>
<dbReference type="AlphaFoldDB" id="A0A2T6ZFJ1"/>
<evidence type="ECO:0000256" key="8">
    <source>
        <dbReference type="SAM" id="MobiDB-lite"/>
    </source>
</evidence>
<keyword evidence="5" id="KW-0862">Zinc</keyword>
<dbReference type="GO" id="GO:0000785">
    <property type="term" value="C:chromatin"/>
    <property type="evidence" value="ECO:0007669"/>
    <property type="project" value="TreeGrafter"/>
</dbReference>
<evidence type="ECO:0000256" key="1">
    <source>
        <dbReference type="ARBA" id="ARBA00004123"/>
    </source>
</evidence>
<evidence type="ECO:0000313" key="10">
    <source>
        <dbReference type="EMBL" id="PUU74268.1"/>
    </source>
</evidence>
<keyword evidence="3" id="KW-0677">Repeat</keyword>
<evidence type="ECO:0000313" key="11">
    <source>
        <dbReference type="Proteomes" id="UP000244722"/>
    </source>
</evidence>
<dbReference type="SMART" id="SM00355">
    <property type="entry name" value="ZnF_C2H2"/>
    <property type="match status" value="2"/>
</dbReference>
<comment type="subcellular location">
    <subcellularLocation>
        <location evidence="1">Nucleus</location>
    </subcellularLocation>
</comment>
<dbReference type="InterPro" id="IPR007219">
    <property type="entry name" value="XnlR_reg_dom"/>
</dbReference>
<feature type="compositionally biased region" description="Polar residues" evidence="8">
    <location>
        <begin position="403"/>
        <end position="425"/>
    </location>
</feature>
<dbReference type="InterPro" id="IPR013087">
    <property type="entry name" value="Znf_C2H2_type"/>
</dbReference>
<feature type="compositionally biased region" description="Polar residues" evidence="8">
    <location>
        <begin position="1"/>
        <end position="15"/>
    </location>
</feature>
<gene>
    <name evidence="10" type="ORF">B9Z19DRAFT_1001037</name>
</gene>
<feature type="region of interest" description="Disordered" evidence="8">
    <location>
        <begin position="441"/>
        <end position="460"/>
    </location>
</feature>
<comment type="caution">
    <text evidence="10">The sequence shown here is derived from an EMBL/GenBank/DDBJ whole genome shotgun (WGS) entry which is preliminary data.</text>
</comment>
<dbReference type="GO" id="GO:0000981">
    <property type="term" value="F:DNA-binding transcription factor activity, RNA polymerase II-specific"/>
    <property type="evidence" value="ECO:0007669"/>
    <property type="project" value="InterPro"/>
</dbReference>
<dbReference type="GO" id="GO:0000978">
    <property type="term" value="F:RNA polymerase II cis-regulatory region sequence-specific DNA binding"/>
    <property type="evidence" value="ECO:0007669"/>
    <property type="project" value="InterPro"/>
</dbReference>
<feature type="region of interest" description="Disordered" evidence="8">
    <location>
        <begin position="44"/>
        <end position="63"/>
    </location>
</feature>
<feature type="domain" description="C2H2-type" evidence="9">
    <location>
        <begin position="25"/>
        <end position="54"/>
    </location>
</feature>
<dbReference type="FunFam" id="3.30.160.60:FF:000125">
    <property type="entry name" value="Putative zinc finger protein 143"/>
    <property type="match status" value="1"/>
</dbReference>
<feature type="compositionally biased region" description="Polar residues" evidence="8">
    <location>
        <begin position="150"/>
        <end position="172"/>
    </location>
</feature>
<sequence>MEPLSQSLPTAASSPKSKHRKVRNFRCNHQGCGKAFTRAEHLQRHELNHRPPSPDSPDTGTCKRCRAHFKRPDLLDRHMERHAQKDKLAGGEGLGVLVTRKRCWRDENGEITTTRPAASLASLPKPSTSPKGQKGKTREDGGSGSDEAGNISSRGTYATTTESVSPSYSTAPSVRRQHNSGGHASGGSTLAATATETEVGAFDRFQSQQLEFTEPGMFENGNFQLPSPPPPHTYQLDPLLPGVPPSTAEATIANFQAQFEAFSLDPVPSFTVPFTTLGGYAWSFGGSDGPSGTGGQCGAGFDLSQGQSGMEMDLEPPFAADSGDNDQLMATPVDNSSFLFDGKASSVASGIVSQKYQDFRGFRELSTTPPVEDHSLYFLSDPQSMSRDTLSRDSHTTTTTTTNITQHSPSSELARTLSTPHTQHSIPVAGSPALSPNNFHSCASTSASTSESPSPTLSCQSLPKIDEVSRTRVLSLIMQATTNANVEPQFDWSDPLLSLSALQNYLDLFFSRFNPSYPLLNRPSFDPSNVSALLLVSVLMLGATYGGKDAHQMAMRVHDVLRRALVSVGFMTPEVWGRKLGTNLDESGRERIYSLIIFMLRSNCGHCKRYY</sequence>
<feature type="region of interest" description="Disordered" evidence="8">
    <location>
        <begin position="1"/>
        <end position="23"/>
    </location>
</feature>
<dbReference type="EMBL" id="NESQ01000310">
    <property type="protein sequence ID" value="PUU74268.1"/>
    <property type="molecule type" value="Genomic_DNA"/>
</dbReference>
<feature type="compositionally biased region" description="Low complexity" evidence="8">
    <location>
        <begin position="180"/>
        <end position="189"/>
    </location>
</feature>
<dbReference type="Gene3D" id="3.30.160.60">
    <property type="entry name" value="Classic Zinc Finger"/>
    <property type="match status" value="1"/>
</dbReference>
<keyword evidence="11" id="KW-1185">Reference proteome</keyword>
<name>A0A2T6ZFJ1_TUBBO</name>
<dbReference type="GO" id="GO:0008270">
    <property type="term" value="F:zinc ion binding"/>
    <property type="evidence" value="ECO:0007669"/>
    <property type="project" value="UniProtKB-KW"/>
</dbReference>
<dbReference type="GO" id="GO:0005634">
    <property type="term" value="C:nucleus"/>
    <property type="evidence" value="ECO:0007669"/>
    <property type="project" value="UniProtKB-SubCell"/>
</dbReference>
<dbReference type="STRING" id="42251.A0A2T6ZFJ1"/>
<reference evidence="10 11" key="1">
    <citation type="submission" date="2017-04" db="EMBL/GenBank/DDBJ databases">
        <title>Draft genome sequence of Tuber borchii Vittad., a whitish edible truffle.</title>
        <authorList>
            <consortium name="DOE Joint Genome Institute"/>
            <person name="Murat C."/>
            <person name="Kuo A."/>
            <person name="Barry K.W."/>
            <person name="Clum A."/>
            <person name="Dockter R.B."/>
            <person name="Fauchery L."/>
            <person name="Iotti M."/>
            <person name="Kohler A."/>
            <person name="Labutti K."/>
            <person name="Lindquist E.A."/>
            <person name="Lipzen A."/>
            <person name="Ohm R.A."/>
            <person name="Wang M."/>
            <person name="Grigoriev I.V."/>
            <person name="Zambonelli A."/>
            <person name="Martin F.M."/>
        </authorList>
    </citation>
    <scope>NUCLEOTIDE SEQUENCE [LARGE SCALE GENOMIC DNA]</scope>
    <source>
        <strain evidence="10 11">Tbo3840</strain>
    </source>
</reference>
<dbReference type="SUPFAM" id="SSF57667">
    <property type="entry name" value="beta-beta-alpha zinc fingers"/>
    <property type="match status" value="1"/>
</dbReference>
<evidence type="ECO:0000259" key="9">
    <source>
        <dbReference type="PROSITE" id="PS50157"/>
    </source>
</evidence>
<evidence type="ECO:0000256" key="5">
    <source>
        <dbReference type="ARBA" id="ARBA00022833"/>
    </source>
</evidence>
<feature type="compositionally biased region" description="Low complexity" evidence="8">
    <location>
        <begin position="441"/>
        <end position="459"/>
    </location>
</feature>
<feature type="region of interest" description="Disordered" evidence="8">
    <location>
        <begin position="108"/>
        <end position="189"/>
    </location>
</feature>
<keyword evidence="6" id="KW-0539">Nucleus</keyword>
<dbReference type="Pfam" id="PF04082">
    <property type="entry name" value="Fungal_trans"/>
    <property type="match status" value="1"/>
</dbReference>
<evidence type="ECO:0000256" key="3">
    <source>
        <dbReference type="ARBA" id="ARBA00022737"/>
    </source>
</evidence>
<organism evidence="10 11">
    <name type="scientific">Tuber borchii</name>
    <name type="common">White truffle</name>
    <dbReference type="NCBI Taxonomy" id="42251"/>
    <lineage>
        <taxon>Eukaryota</taxon>
        <taxon>Fungi</taxon>
        <taxon>Dikarya</taxon>
        <taxon>Ascomycota</taxon>
        <taxon>Pezizomycotina</taxon>
        <taxon>Pezizomycetes</taxon>
        <taxon>Pezizales</taxon>
        <taxon>Tuberaceae</taxon>
        <taxon>Tuber</taxon>
    </lineage>
</organism>
<evidence type="ECO:0000256" key="7">
    <source>
        <dbReference type="PROSITE-ProRule" id="PRU00042"/>
    </source>
</evidence>
<keyword evidence="4 7" id="KW-0863">Zinc-finger</keyword>
<evidence type="ECO:0000256" key="6">
    <source>
        <dbReference type="ARBA" id="ARBA00023242"/>
    </source>
</evidence>